<feature type="region of interest" description="Disordered" evidence="6">
    <location>
        <begin position="315"/>
        <end position="337"/>
    </location>
</feature>
<dbReference type="InterPro" id="IPR003887">
    <property type="entry name" value="LEM_dom"/>
</dbReference>
<protein>
    <submittedName>
        <fullName evidence="10">Thymopoietin isoform X1</fullName>
    </submittedName>
</protein>
<evidence type="ECO:0000259" key="8">
    <source>
        <dbReference type="PROSITE" id="PS50955"/>
    </source>
</evidence>
<dbReference type="SMART" id="SM01261">
    <property type="entry name" value="Thymopoietin"/>
    <property type="match status" value="1"/>
</dbReference>
<dbReference type="Gene3D" id="1.10.287.3160">
    <property type="match status" value="1"/>
</dbReference>
<feature type="compositionally biased region" description="Polar residues" evidence="6">
    <location>
        <begin position="402"/>
        <end position="413"/>
    </location>
</feature>
<proteinExistence type="inferred from homology"/>
<dbReference type="CDD" id="cd12940">
    <property type="entry name" value="LEM_LAP2_LEMD1"/>
    <property type="match status" value="1"/>
</dbReference>
<dbReference type="InterPro" id="IPR021623">
    <property type="entry name" value="LAP2alpha_C"/>
</dbReference>
<evidence type="ECO:0000313" key="10">
    <source>
        <dbReference type="RefSeq" id="XP_060051569.1"/>
    </source>
</evidence>
<dbReference type="InterPro" id="IPR011015">
    <property type="entry name" value="LEM/LEM-like_dom_sf"/>
</dbReference>
<feature type="compositionally biased region" description="Acidic residues" evidence="6">
    <location>
        <begin position="91"/>
        <end position="103"/>
    </location>
</feature>
<dbReference type="Pfam" id="PF08198">
    <property type="entry name" value="Thymopoietin"/>
    <property type="match status" value="1"/>
</dbReference>
<reference evidence="10" key="1">
    <citation type="submission" date="2025-08" db="UniProtKB">
        <authorList>
            <consortium name="RefSeq"/>
        </authorList>
    </citation>
    <scope>IDENTIFICATION</scope>
</reference>
<dbReference type="PROSITE" id="PS50955">
    <property type="entry name" value="LEM_LIKE"/>
    <property type="match status" value="1"/>
</dbReference>
<feature type="compositionally biased region" description="Low complexity" evidence="6">
    <location>
        <begin position="252"/>
        <end position="263"/>
    </location>
</feature>
<dbReference type="PANTHER" id="PTHR12019">
    <property type="entry name" value="LAMINA-ASSOCIATED POLYPEPTIDE THYMOPOIETIN"/>
    <property type="match status" value="1"/>
</dbReference>
<dbReference type="InterPro" id="IPR013146">
    <property type="entry name" value="LEM-like_dom"/>
</dbReference>
<evidence type="ECO:0000313" key="9">
    <source>
        <dbReference type="Proteomes" id="UP001652624"/>
    </source>
</evidence>
<feature type="region of interest" description="Disordered" evidence="6">
    <location>
        <begin position="46"/>
        <end position="103"/>
    </location>
</feature>
<evidence type="ECO:0000256" key="5">
    <source>
        <dbReference type="ARBA" id="ARBA00023125"/>
    </source>
</evidence>
<dbReference type="GeneID" id="103112606"/>
<feature type="domain" description="LEM-like" evidence="8">
    <location>
        <begin position="5"/>
        <end position="48"/>
    </location>
</feature>
<feature type="domain" description="LEM" evidence="7">
    <location>
        <begin position="93"/>
        <end position="137"/>
    </location>
</feature>
<comment type="similarity">
    <text evidence="1">Belongs to the LEM family.</text>
</comment>
<dbReference type="PROSITE" id="PS50954">
    <property type="entry name" value="LEM"/>
    <property type="match status" value="1"/>
</dbReference>
<evidence type="ECO:0000259" key="7">
    <source>
        <dbReference type="PROSITE" id="PS50954"/>
    </source>
</evidence>
<feature type="compositionally biased region" description="Basic and acidic residues" evidence="6">
    <location>
        <begin position="162"/>
        <end position="184"/>
    </location>
</feature>
<gene>
    <name evidence="10" type="primary">TMPO</name>
</gene>
<dbReference type="Proteomes" id="UP001652624">
    <property type="component" value="Chromosome 7"/>
</dbReference>
<feature type="compositionally biased region" description="Basic and acidic residues" evidence="6">
    <location>
        <begin position="373"/>
        <end position="384"/>
    </location>
</feature>
<keyword evidence="5" id="KW-0238">DNA-binding</keyword>
<sequence length="658" mass="71519">MPEFLEDPSVLTKDKLKSELVANSVALPAGEQRKDVYVQLYLRHLTPRNRPDFSSDDERDPTPPGAGPGQGRRGAGRKATKKTDKPRQEEKEEMEVTELTNEDLLDQLVKYGVNPGPIVGSTRKLYEKKLLKLREQGTESRPSTPLPTISSAENTRQNGSNDSDRYSDNEEGKKKEHEEVKSTRDFVPFSELPTPPSGGFFQGISFPDISTRPPLGRTEQQAVKKVPTCKGQPRREPLATTALLGRGQVQKSASGGFPSSGSSQERGLEKSPPSSCQRELDSMLVAAAASASPPVIKESTTTCYKDMVERIYHGEKRGIPPLCTERSQVSESERSQVISPPLAREIRDYVNSLLVQAGVDALPGPSDSAPPLERTDPSRSRDPEPVSPPQKRPRLCEKSAEQQDPGSFVTFQSEPEPEPMSFAKTVVSRSLRALGIDVSKPAQQEKVDAPGGSFPFHESVLKVIQEEWQQIDRPLPSLAYSYPLSSSEAAQILSVPRVDQEVLGSASESAQGAGSEPYAPQLDLAFRTVFEAAAASVQVATHAAFVARAVQADIGQAARILSSDPSCAPQALDILSRTYDAASFLCEAAFDEVKLAAHAMGSSTLGRRYLWLKDCQMSPASKNRLLGAPFKGGALFGGEVSKVVKKRGGKRQAERKDM</sequence>
<dbReference type="SMART" id="SM00540">
    <property type="entry name" value="LEM"/>
    <property type="match status" value="1"/>
</dbReference>
<evidence type="ECO:0000256" key="4">
    <source>
        <dbReference type="ARBA" id="ARBA00022990"/>
    </source>
</evidence>
<dbReference type="PANTHER" id="PTHR12019:SF24">
    <property type="entry name" value="LAMINA-ASSOCIATED POLYPEPTIDE 2, ISOFORM ALPHA"/>
    <property type="match status" value="1"/>
</dbReference>
<feature type="compositionally biased region" description="Basic and acidic residues" evidence="6">
    <location>
        <begin position="81"/>
        <end position="90"/>
    </location>
</feature>
<dbReference type="InterPro" id="IPR051656">
    <property type="entry name" value="LEM_domain"/>
</dbReference>
<evidence type="ECO:0000256" key="6">
    <source>
        <dbReference type="SAM" id="MobiDB-lite"/>
    </source>
</evidence>
<name>A0ABM3XRY7_ERIEU</name>
<evidence type="ECO:0000256" key="3">
    <source>
        <dbReference type="ARBA" id="ARBA00022553"/>
    </source>
</evidence>
<feature type="compositionally biased region" description="Polar residues" evidence="6">
    <location>
        <begin position="139"/>
        <end position="161"/>
    </location>
</feature>
<keyword evidence="9" id="KW-1185">Reference proteome</keyword>
<feature type="region of interest" description="Disordered" evidence="6">
    <location>
        <begin position="133"/>
        <end position="278"/>
    </location>
</feature>
<dbReference type="Pfam" id="PF11560">
    <property type="entry name" value="LAP2alpha"/>
    <property type="match status" value="1"/>
</dbReference>
<accession>A0ABM3XRY7</accession>
<evidence type="ECO:0000256" key="2">
    <source>
        <dbReference type="ARBA" id="ARBA00022481"/>
    </source>
</evidence>
<keyword evidence="2" id="KW-0488">Methylation</keyword>
<dbReference type="Gene3D" id="1.10.720.40">
    <property type="match status" value="2"/>
</dbReference>
<keyword evidence="4" id="KW-0007">Acetylation</keyword>
<dbReference type="CDD" id="cd12935">
    <property type="entry name" value="LEM_like"/>
    <property type="match status" value="1"/>
</dbReference>
<dbReference type="Pfam" id="PF03020">
    <property type="entry name" value="LEM"/>
    <property type="match status" value="1"/>
</dbReference>
<keyword evidence="3" id="KW-0597">Phosphoprotein</keyword>
<organism evidence="9 10">
    <name type="scientific">Erinaceus europaeus</name>
    <name type="common">Western European hedgehog</name>
    <dbReference type="NCBI Taxonomy" id="9365"/>
    <lineage>
        <taxon>Eukaryota</taxon>
        <taxon>Metazoa</taxon>
        <taxon>Chordata</taxon>
        <taxon>Craniata</taxon>
        <taxon>Vertebrata</taxon>
        <taxon>Euteleostomi</taxon>
        <taxon>Mammalia</taxon>
        <taxon>Eutheria</taxon>
        <taxon>Laurasiatheria</taxon>
        <taxon>Eulipotyphla</taxon>
        <taxon>Erinaceidae</taxon>
        <taxon>Erinaceinae</taxon>
        <taxon>Erinaceus</taxon>
    </lineage>
</organism>
<dbReference type="RefSeq" id="XP_060051569.1">
    <property type="nucleotide sequence ID" value="XM_060195586.1"/>
</dbReference>
<dbReference type="SUPFAM" id="SSF63451">
    <property type="entry name" value="LEM domain"/>
    <property type="match status" value="2"/>
</dbReference>
<feature type="region of interest" description="Disordered" evidence="6">
    <location>
        <begin position="360"/>
        <end position="419"/>
    </location>
</feature>
<evidence type="ECO:0000256" key="1">
    <source>
        <dbReference type="ARBA" id="ARBA00007744"/>
    </source>
</evidence>